<dbReference type="AlphaFoldDB" id="A0A3D8PEM6"/>
<dbReference type="RefSeq" id="WP_115755342.1">
    <property type="nucleotide sequence ID" value="NZ_QFCQ01000027.1"/>
</dbReference>
<sequence>MAALTAMIWLVYLHTILAGLRRQRRTEILINLGGARDSSACVLVSNLGLEPIYLLEVLLTRWAADGERITSVADRTELAKDQRSSAREATLQGPLRSGDYVELGSVMDLIERARLRTPDRLDPRELREIEITVAAITAADNRVAAATRRFTVCVQDGQMRFLPRDLHARQIRSRRKRRRIEAAIQDQM</sequence>
<evidence type="ECO:0000313" key="2">
    <source>
        <dbReference type="Proteomes" id="UP000256679"/>
    </source>
</evidence>
<evidence type="ECO:0000313" key="1">
    <source>
        <dbReference type="EMBL" id="RDW13655.1"/>
    </source>
</evidence>
<accession>A0A3D8PEM6</accession>
<dbReference type="EMBL" id="QFCQ01000027">
    <property type="protein sequence ID" value="RDW13655.1"/>
    <property type="molecule type" value="Genomic_DNA"/>
</dbReference>
<comment type="caution">
    <text evidence="1">The sequence shown here is derived from an EMBL/GenBank/DDBJ whole genome shotgun (WGS) entry which is preliminary data.</text>
</comment>
<protein>
    <submittedName>
        <fullName evidence="1">Uncharacterized protein</fullName>
    </submittedName>
</protein>
<name>A0A3D8PEM6_9RHOB</name>
<proteinExistence type="predicted"/>
<reference evidence="1 2" key="1">
    <citation type="submission" date="2018-05" db="EMBL/GenBank/DDBJ databases">
        <title>Whole genome sequencing of Paracoccus thiocyanatus SST.</title>
        <authorList>
            <person name="Ghosh W."/>
            <person name="Rameez M.J."/>
            <person name="Roy C."/>
        </authorList>
    </citation>
    <scope>NUCLEOTIDE SEQUENCE [LARGE SCALE GENOMIC DNA]</scope>
    <source>
        <strain evidence="1 2">SST</strain>
    </source>
</reference>
<dbReference type="Proteomes" id="UP000256679">
    <property type="component" value="Unassembled WGS sequence"/>
</dbReference>
<keyword evidence="2" id="KW-1185">Reference proteome</keyword>
<gene>
    <name evidence="1" type="ORF">DIE28_06970</name>
</gene>
<organism evidence="1 2">
    <name type="scientific">Paracoccus thiocyanatus</name>
    <dbReference type="NCBI Taxonomy" id="34006"/>
    <lineage>
        <taxon>Bacteria</taxon>
        <taxon>Pseudomonadati</taxon>
        <taxon>Pseudomonadota</taxon>
        <taxon>Alphaproteobacteria</taxon>
        <taxon>Rhodobacterales</taxon>
        <taxon>Paracoccaceae</taxon>
        <taxon>Paracoccus</taxon>
    </lineage>
</organism>